<dbReference type="AlphaFoldDB" id="A0A821U731"/>
<name>A0A821U731_9NEOP</name>
<organism evidence="2 3">
    <name type="scientific">Pieris macdunnoughi</name>
    <dbReference type="NCBI Taxonomy" id="345717"/>
    <lineage>
        <taxon>Eukaryota</taxon>
        <taxon>Metazoa</taxon>
        <taxon>Ecdysozoa</taxon>
        <taxon>Arthropoda</taxon>
        <taxon>Hexapoda</taxon>
        <taxon>Insecta</taxon>
        <taxon>Pterygota</taxon>
        <taxon>Neoptera</taxon>
        <taxon>Endopterygota</taxon>
        <taxon>Lepidoptera</taxon>
        <taxon>Glossata</taxon>
        <taxon>Ditrysia</taxon>
        <taxon>Papilionoidea</taxon>
        <taxon>Pieridae</taxon>
        <taxon>Pierinae</taxon>
        <taxon>Pieris</taxon>
    </lineage>
</organism>
<evidence type="ECO:0000313" key="2">
    <source>
        <dbReference type="EMBL" id="CAF4885053.1"/>
    </source>
</evidence>
<comment type="caution">
    <text evidence="2">The sequence shown here is derived from an EMBL/GenBank/DDBJ whole genome shotgun (WGS) entry which is preliminary data.</text>
</comment>
<keyword evidence="1" id="KW-0732">Signal</keyword>
<keyword evidence="3" id="KW-1185">Reference proteome</keyword>
<evidence type="ECO:0000313" key="3">
    <source>
        <dbReference type="Proteomes" id="UP000663880"/>
    </source>
</evidence>
<gene>
    <name evidence="2" type="ORF">PMACD_LOCUS9955</name>
</gene>
<proteinExistence type="predicted"/>
<feature type="signal peptide" evidence="1">
    <location>
        <begin position="1"/>
        <end position="19"/>
    </location>
</feature>
<protein>
    <submittedName>
        <fullName evidence="2">Uncharacterized protein</fullName>
    </submittedName>
</protein>
<accession>A0A821U731</accession>
<dbReference type="OrthoDB" id="6929547at2759"/>
<dbReference type="EMBL" id="CAJOBZ010000029">
    <property type="protein sequence ID" value="CAF4885053.1"/>
    <property type="molecule type" value="Genomic_DNA"/>
</dbReference>
<reference evidence="2" key="1">
    <citation type="submission" date="2021-02" db="EMBL/GenBank/DDBJ databases">
        <authorList>
            <person name="Steward A R."/>
        </authorList>
    </citation>
    <scope>NUCLEOTIDE SEQUENCE</scope>
</reference>
<evidence type="ECO:0000256" key="1">
    <source>
        <dbReference type="SAM" id="SignalP"/>
    </source>
</evidence>
<feature type="chain" id="PRO_5032343447" evidence="1">
    <location>
        <begin position="20"/>
        <end position="78"/>
    </location>
</feature>
<dbReference type="Proteomes" id="UP000663880">
    <property type="component" value="Unassembled WGS sequence"/>
</dbReference>
<sequence length="78" mass="8708">MNLLKLLTIVLLVVTCAKGSVLTTKNLLHPRQRESCFTCKAEDRPFGWSIMSYMGKIKDSVVRSLNGLLEKAKKAKLA</sequence>